<protein>
    <submittedName>
        <fullName evidence="1">Uncharacterized protein</fullName>
    </submittedName>
</protein>
<name>A0A150TMJ6_SORCE</name>
<dbReference type="Proteomes" id="UP000075502">
    <property type="component" value="Unassembled WGS sequence"/>
</dbReference>
<evidence type="ECO:0000313" key="1">
    <source>
        <dbReference type="EMBL" id="KYG05933.1"/>
    </source>
</evidence>
<organism evidence="1 2">
    <name type="scientific">Sorangium cellulosum</name>
    <name type="common">Polyangium cellulosum</name>
    <dbReference type="NCBI Taxonomy" id="56"/>
    <lineage>
        <taxon>Bacteria</taxon>
        <taxon>Pseudomonadati</taxon>
        <taxon>Myxococcota</taxon>
        <taxon>Polyangia</taxon>
        <taxon>Polyangiales</taxon>
        <taxon>Polyangiaceae</taxon>
        <taxon>Sorangium</taxon>
    </lineage>
</organism>
<accession>A0A150TMJ6</accession>
<dbReference type="EMBL" id="JEME01001852">
    <property type="protein sequence ID" value="KYG05933.1"/>
    <property type="molecule type" value="Genomic_DNA"/>
</dbReference>
<dbReference type="AlphaFoldDB" id="A0A150TMJ6"/>
<sequence length="273" mass="30520">MPRVRGEPVEPPAPHRASLAALLTALFDVAFRHYEGREHDEVLPEELSAPQRATLELLVAEGALEALAREASSMLARRGLWLPQDGARFLGLSPPGPLDARLTMRVAGATRDWPTWKWLRALRRGQVDEAALLEALHGQRSPEQIFRLCLDIVSGAYAPLAFPTLLADRGPGLLLRLVEPVRRALTACLRERAERLLEIGRSSSPNAQECLLVMLPMLRTLRERGEEVDPRYDPLIARSLSPLVLDLGREMLDLLPRDRREPFERALARIRGG</sequence>
<proteinExistence type="predicted"/>
<evidence type="ECO:0000313" key="2">
    <source>
        <dbReference type="Proteomes" id="UP000075502"/>
    </source>
</evidence>
<reference evidence="1 2" key="1">
    <citation type="submission" date="2014-02" db="EMBL/GenBank/DDBJ databases">
        <title>The small core and large imbalanced accessory genome model reveals a collaborative survival strategy of Sorangium cellulosum strains in nature.</title>
        <authorList>
            <person name="Han K."/>
            <person name="Peng R."/>
            <person name="Blom J."/>
            <person name="Li Y.-Z."/>
        </authorList>
    </citation>
    <scope>NUCLEOTIDE SEQUENCE [LARGE SCALE GENOMIC DNA]</scope>
    <source>
        <strain evidence="1 2">So0007-03</strain>
    </source>
</reference>
<comment type="caution">
    <text evidence="1">The sequence shown here is derived from an EMBL/GenBank/DDBJ whole genome shotgun (WGS) entry which is preliminary data.</text>
</comment>
<gene>
    <name evidence="1" type="ORF">BE21_37740</name>
</gene>